<comment type="caution">
    <text evidence="3">The sequence shown here is derived from an EMBL/GenBank/DDBJ whole genome shotgun (WGS) entry which is preliminary data.</text>
</comment>
<accession>A0A4D4JCX0</accession>
<feature type="region of interest" description="Disordered" evidence="1">
    <location>
        <begin position="255"/>
        <end position="300"/>
    </location>
</feature>
<evidence type="ECO:0000313" key="4">
    <source>
        <dbReference type="Proteomes" id="UP000298860"/>
    </source>
</evidence>
<feature type="domain" description="ER-bound oxygenase mpaB/mpaB'/Rubber oxygenase catalytic" evidence="2">
    <location>
        <begin position="59"/>
        <end position="235"/>
    </location>
</feature>
<evidence type="ECO:0000256" key="1">
    <source>
        <dbReference type="SAM" id="MobiDB-lite"/>
    </source>
</evidence>
<dbReference type="OrthoDB" id="836517at2"/>
<dbReference type="AlphaFoldDB" id="A0A4D4JCX0"/>
<dbReference type="InterPro" id="IPR046366">
    <property type="entry name" value="MPAB"/>
</dbReference>
<dbReference type="Pfam" id="PF09995">
    <property type="entry name" value="MPAB_Lcp_cat"/>
    <property type="match status" value="1"/>
</dbReference>
<reference evidence="4" key="1">
    <citation type="submission" date="2019-04" db="EMBL/GenBank/DDBJ databases">
        <title>Draft genome sequence of Pseudonocardiaceae bacterium SL3-2-4.</title>
        <authorList>
            <person name="Ningsih F."/>
            <person name="Yokota A."/>
            <person name="Sakai Y."/>
            <person name="Nanatani K."/>
            <person name="Yabe S."/>
            <person name="Oetari A."/>
            <person name="Sjamsuridzal W."/>
        </authorList>
    </citation>
    <scope>NUCLEOTIDE SEQUENCE [LARGE SCALE GENOMIC DNA]</scope>
    <source>
        <strain evidence="4">SL3-2-4</strain>
    </source>
</reference>
<feature type="compositionally biased region" description="Basic and acidic residues" evidence="1">
    <location>
        <begin position="285"/>
        <end position="300"/>
    </location>
</feature>
<organism evidence="3 4">
    <name type="scientific">Gandjariella thermophila</name>
    <dbReference type="NCBI Taxonomy" id="1931992"/>
    <lineage>
        <taxon>Bacteria</taxon>
        <taxon>Bacillati</taxon>
        <taxon>Actinomycetota</taxon>
        <taxon>Actinomycetes</taxon>
        <taxon>Pseudonocardiales</taxon>
        <taxon>Pseudonocardiaceae</taxon>
        <taxon>Gandjariella</taxon>
    </lineage>
</organism>
<proteinExistence type="predicted"/>
<keyword evidence="4" id="KW-1185">Reference proteome</keyword>
<dbReference type="RefSeq" id="WP_137815516.1">
    <property type="nucleotide sequence ID" value="NZ_BJFL01000025.1"/>
</dbReference>
<sequence>MTGYWLRRIQRLDPVADHQEIYRISAGFEFPWDYTRALEFALFRTYCVPSISGLLAATGEFEKRTQKRYDDTSLLMQEISEHGYDSPRGREAIRMINRMHGRYAISNDDMRYVLSTFVYDPIDWIDRFGWRRLHEHERLAAFHHFRAIGARMAIKDIPADDAEFRRFKTDYEREHFRYSDTNRQIGGYTLDLFCSWYPRPLRPAVATAARGLLDPAMLAAFGFPPAPAWVGPVARAGLRARSAVVRLLPRRRRSRLTREPRNRTYRGYPHGYTPGDLGAPEPPADLDRRWLRGGERPESR</sequence>
<dbReference type="InterPro" id="IPR018713">
    <property type="entry name" value="MPAB/Lcp_cat_dom"/>
</dbReference>
<dbReference type="EMBL" id="BJFL01000025">
    <property type="protein sequence ID" value="GDY32508.1"/>
    <property type="molecule type" value="Genomic_DNA"/>
</dbReference>
<dbReference type="PANTHER" id="PTHR36124:SF1">
    <property type="entry name" value="ER-BOUND OXYGENASE MPAB_MPAB'_RUBBER OXYGENASE CATALYTIC DOMAIN-CONTAINING PROTEIN"/>
    <property type="match status" value="1"/>
</dbReference>
<evidence type="ECO:0000313" key="3">
    <source>
        <dbReference type="EMBL" id="GDY32508.1"/>
    </source>
</evidence>
<dbReference type="GO" id="GO:0016491">
    <property type="term" value="F:oxidoreductase activity"/>
    <property type="evidence" value="ECO:0007669"/>
    <property type="project" value="InterPro"/>
</dbReference>
<gene>
    <name evidence="3" type="ORF">GTS_41410</name>
</gene>
<protein>
    <submittedName>
        <fullName evidence="3">Peptidase</fullName>
    </submittedName>
</protein>
<name>A0A4D4JCX0_9PSEU</name>
<dbReference type="PANTHER" id="PTHR36124">
    <property type="match status" value="1"/>
</dbReference>
<dbReference type="Proteomes" id="UP000298860">
    <property type="component" value="Unassembled WGS sequence"/>
</dbReference>
<evidence type="ECO:0000259" key="2">
    <source>
        <dbReference type="Pfam" id="PF09995"/>
    </source>
</evidence>